<reference evidence="3 4" key="2">
    <citation type="submission" date="2018-11" db="EMBL/GenBank/DDBJ databases">
        <authorList>
            <consortium name="Pathogen Informatics"/>
        </authorList>
    </citation>
    <scope>NUCLEOTIDE SEQUENCE [LARGE SCALE GENOMIC DNA]</scope>
</reference>
<dbReference type="WBParaSite" id="SBAD_0000090901-mRNA-1">
    <property type="protein sequence ID" value="SBAD_0000090901-mRNA-1"/>
    <property type="gene ID" value="SBAD_0000090901"/>
</dbReference>
<organism evidence="5">
    <name type="scientific">Soboliphyme baturini</name>
    <dbReference type="NCBI Taxonomy" id="241478"/>
    <lineage>
        <taxon>Eukaryota</taxon>
        <taxon>Metazoa</taxon>
        <taxon>Ecdysozoa</taxon>
        <taxon>Nematoda</taxon>
        <taxon>Enoplea</taxon>
        <taxon>Dorylaimia</taxon>
        <taxon>Dioctophymatida</taxon>
        <taxon>Dioctophymatoidea</taxon>
        <taxon>Soboliphymatidae</taxon>
        <taxon>Soboliphyme</taxon>
    </lineage>
</organism>
<dbReference type="InterPro" id="IPR042858">
    <property type="entry name" value="DNAJC8"/>
</dbReference>
<evidence type="ECO:0000313" key="3">
    <source>
        <dbReference type="EMBL" id="VDO92475.1"/>
    </source>
</evidence>
<reference evidence="5" key="1">
    <citation type="submission" date="2016-06" db="UniProtKB">
        <authorList>
            <consortium name="WormBaseParasite"/>
        </authorList>
    </citation>
    <scope>IDENTIFICATION</scope>
</reference>
<feature type="compositionally biased region" description="Basic and acidic residues" evidence="1">
    <location>
        <begin position="207"/>
        <end position="220"/>
    </location>
</feature>
<keyword evidence="4" id="KW-1185">Reference proteome</keyword>
<feature type="domain" description="J" evidence="2">
    <location>
        <begin position="53"/>
        <end position="123"/>
    </location>
</feature>
<name>A0A183IB92_9BILA</name>
<dbReference type="Gene3D" id="1.10.287.110">
    <property type="entry name" value="DnaJ domain"/>
    <property type="match status" value="1"/>
</dbReference>
<dbReference type="PROSITE" id="PS50076">
    <property type="entry name" value="DNAJ_2"/>
    <property type="match status" value="1"/>
</dbReference>
<evidence type="ECO:0000313" key="4">
    <source>
        <dbReference type="Proteomes" id="UP000270296"/>
    </source>
</evidence>
<accession>A0A183IB92</accession>
<dbReference type="GO" id="GO:0005634">
    <property type="term" value="C:nucleus"/>
    <property type="evidence" value="ECO:0007669"/>
    <property type="project" value="TreeGrafter"/>
</dbReference>
<dbReference type="AlphaFoldDB" id="A0A183IB92"/>
<dbReference type="OrthoDB" id="342454at2759"/>
<sequence length="252" mass="30470">MADRLFDMDIEKEDSFESFYVEVKEIEKRDSVLTSKQQIDRLLRPGCTYFNLNPYEVLNIPNDTPEDEAHRQYRKLSILVHPDKNPDDRERAQQAFDYVKKAIETIQDAEKRERIRLIFEESKARLANSIKEKRRLLKKDKKSTSPVIVDEDDPEKYKRALWVMTTKVFAEKDRKRKIMEERDLEEKKRQHEEEQLAREKRKLEEEWQKNYEESRDERVNSWKNFKTSKEKKGKFSKGSFRPPKHKAETRVT</sequence>
<dbReference type="Proteomes" id="UP000270296">
    <property type="component" value="Unassembled WGS sequence"/>
</dbReference>
<proteinExistence type="predicted"/>
<evidence type="ECO:0000313" key="5">
    <source>
        <dbReference type="WBParaSite" id="SBAD_0000090901-mRNA-1"/>
    </source>
</evidence>
<dbReference type="PRINTS" id="PR00625">
    <property type="entry name" value="JDOMAIN"/>
</dbReference>
<dbReference type="SUPFAM" id="SSF46565">
    <property type="entry name" value="Chaperone J-domain"/>
    <property type="match status" value="1"/>
</dbReference>
<feature type="region of interest" description="Disordered" evidence="1">
    <location>
        <begin position="207"/>
        <end position="252"/>
    </location>
</feature>
<evidence type="ECO:0000259" key="2">
    <source>
        <dbReference type="PROSITE" id="PS50076"/>
    </source>
</evidence>
<dbReference type="SMART" id="SM00271">
    <property type="entry name" value="DnaJ"/>
    <property type="match status" value="1"/>
</dbReference>
<dbReference type="InterPro" id="IPR036869">
    <property type="entry name" value="J_dom_sf"/>
</dbReference>
<evidence type="ECO:0000256" key="1">
    <source>
        <dbReference type="SAM" id="MobiDB-lite"/>
    </source>
</evidence>
<dbReference type="PANTHER" id="PTHR15606:SF4">
    <property type="entry name" value="DNAJ HOMOLOG SUBFAMILY C MEMBER 8"/>
    <property type="match status" value="1"/>
</dbReference>
<dbReference type="EMBL" id="UZAM01006650">
    <property type="protein sequence ID" value="VDO92475.1"/>
    <property type="molecule type" value="Genomic_DNA"/>
</dbReference>
<dbReference type="InterPro" id="IPR001623">
    <property type="entry name" value="DnaJ_domain"/>
</dbReference>
<protein>
    <submittedName>
        <fullName evidence="5">J domain-containing protein</fullName>
    </submittedName>
</protein>
<dbReference type="PANTHER" id="PTHR15606">
    <property type="entry name" value="DNAJ HOMOLOG SUBFAMILY C MEMBER 8/LIPOPOLYSACCHARIDE SPECIFIC RESPONSE-7-RELATED"/>
    <property type="match status" value="1"/>
</dbReference>
<dbReference type="Pfam" id="PF00226">
    <property type="entry name" value="DnaJ"/>
    <property type="match status" value="1"/>
</dbReference>
<dbReference type="CDD" id="cd06257">
    <property type="entry name" value="DnaJ"/>
    <property type="match status" value="1"/>
</dbReference>
<gene>
    <name evidence="3" type="ORF">SBAD_LOCUS886</name>
</gene>